<dbReference type="InterPro" id="IPR017441">
    <property type="entry name" value="Protein_kinase_ATP_BS"/>
</dbReference>
<dbReference type="SMART" id="SM00220">
    <property type="entry name" value="S_TKc"/>
    <property type="match status" value="1"/>
</dbReference>
<protein>
    <recommendedName>
        <fullName evidence="1">non-specific serine/threonine protein kinase</fullName>
        <ecNumber evidence="1">2.7.11.1</ecNumber>
    </recommendedName>
</protein>
<dbReference type="GO" id="GO:0035556">
    <property type="term" value="P:intracellular signal transduction"/>
    <property type="evidence" value="ECO:0007669"/>
    <property type="project" value="TreeGrafter"/>
</dbReference>
<dbReference type="InterPro" id="IPR000719">
    <property type="entry name" value="Prot_kinase_dom"/>
</dbReference>
<evidence type="ECO:0000256" key="6">
    <source>
        <dbReference type="ARBA" id="ARBA00022840"/>
    </source>
</evidence>
<evidence type="ECO:0000259" key="10">
    <source>
        <dbReference type="PROSITE" id="PS50011"/>
    </source>
</evidence>
<sequence length="565" mass="65627">MIFENNSLVDKVGPYILGKKLGEGKTGKVKLAIDERTSQKVAIKIINKKKLKDLNMDTKIKREIQAMKIFCHPHIVRLYDVIEATDNLFLIMVKFQTRSDAKKGTTNNAKYVPGGELFTYLVERESLSEQEARKFFQQIISAIHYIHSKGIVHRDIKPENILLDENCNIKISDFGLSNIMEDGILLQTSCGTPNYASPEVISGKSYSGPEVDAWSCGVVLYAMLVGSLPFDENNISFLFQKIKKASYYIPFEEVTSEALDLIVGLLNPNPMLRFNIEKIFEHPWFQVDLPKYIRSWYNNSTEELRFISEPKKEIIEKICKYLNLKDSNKVLHSLKFGENQNYVKIYKLIEENNQLEQKQFQPENFQIPLLRINNENKKHSLENINSKISNIPRKNSLRTQPSVRPPRRWALGVLTREPPHKIMTELYRALIKVDFQWKVLETYRILCRPKDGFKIANNPPQTEIISNSQTSFTNFSTTNNKQVINFDSEVSRVVVEIRLFLANKKRLDPQYMLDFRKTKGKGMPFYFFCSEIFNHLNLEIFHLISNNNVWDSFIKNVSTEKSNLK</sequence>
<evidence type="ECO:0000256" key="1">
    <source>
        <dbReference type="ARBA" id="ARBA00012513"/>
    </source>
</evidence>
<dbReference type="PROSITE" id="PS00108">
    <property type="entry name" value="PROTEIN_KINASE_ST"/>
    <property type="match status" value="1"/>
</dbReference>
<evidence type="ECO:0000256" key="5">
    <source>
        <dbReference type="ARBA" id="ARBA00022777"/>
    </source>
</evidence>
<keyword evidence="5 12" id="KW-0418">Kinase</keyword>
<keyword evidence="6 9" id="KW-0067">ATP-binding</keyword>
<evidence type="ECO:0000256" key="8">
    <source>
        <dbReference type="ARBA" id="ARBA00048679"/>
    </source>
</evidence>
<organism evidence="12 13">
    <name type="scientific">Anaeramoeba flamelloides</name>
    <dbReference type="NCBI Taxonomy" id="1746091"/>
    <lineage>
        <taxon>Eukaryota</taxon>
        <taxon>Metamonada</taxon>
        <taxon>Anaeramoebidae</taxon>
        <taxon>Anaeramoeba</taxon>
    </lineage>
</organism>
<evidence type="ECO:0000256" key="2">
    <source>
        <dbReference type="ARBA" id="ARBA00022527"/>
    </source>
</evidence>
<dbReference type="Proteomes" id="UP001146793">
    <property type="component" value="Unassembled WGS sequence"/>
</dbReference>
<proteinExistence type="predicted"/>
<feature type="domain" description="KA1" evidence="11">
    <location>
        <begin position="477"/>
        <end position="538"/>
    </location>
</feature>
<dbReference type="PROSITE" id="PS50011">
    <property type="entry name" value="PROTEIN_KINASE_DOM"/>
    <property type="match status" value="1"/>
</dbReference>
<keyword evidence="2 12" id="KW-0723">Serine/threonine-protein kinase</keyword>
<gene>
    <name evidence="12" type="ORF">M0812_20868</name>
</gene>
<dbReference type="EC" id="2.7.11.1" evidence="1"/>
<dbReference type="FunFam" id="1.10.510.10:FF:000571">
    <property type="entry name" value="Maternal embryonic leucine zipper kinase"/>
    <property type="match status" value="1"/>
</dbReference>
<keyword evidence="3" id="KW-0808">Transferase</keyword>
<comment type="catalytic activity">
    <reaction evidence="7">
        <text>L-threonyl-[protein] + ATP = O-phospho-L-threonyl-[protein] + ADP + H(+)</text>
        <dbReference type="Rhea" id="RHEA:46608"/>
        <dbReference type="Rhea" id="RHEA-COMP:11060"/>
        <dbReference type="Rhea" id="RHEA-COMP:11605"/>
        <dbReference type="ChEBI" id="CHEBI:15378"/>
        <dbReference type="ChEBI" id="CHEBI:30013"/>
        <dbReference type="ChEBI" id="CHEBI:30616"/>
        <dbReference type="ChEBI" id="CHEBI:61977"/>
        <dbReference type="ChEBI" id="CHEBI:456216"/>
        <dbReference type="EC" id="2.7.11.1"/>
    </reaction>
</comment>
<dbReference type="InterPro" id="IPR011009">
    <property type="entry name" value="Kinase-like_dom_sf"/>
</dbReference>
<reference evidence="12" key="1">
    <citation type="submission" date="2022-08" db="EMBL/GenBank/DDBJ databases">
        <title>Novel sulphate-reducing endosymbionts in the free-living metamonad Anaeramoeba.</title>
        <authorList>
            <person name="Jerlstrom-Hultqvist J."/>
            <person name="Cepicka I."/>
            <person name="Gallot-Lavallee L."/>
            <person name="Salas-Leiva D."/>
            <person name="Curtis B.A."/>
            <person name="Zahonova K."/>
            <person name="Pipaliya S."/>
            <person name="Dacks J."/>
            <person name="Roger A.J."/>
        </authorList>
    </citation>
    <scope>NUCLEOTIDE SEQUENCE</scope>
    <source>
        <strain evidence="12">Busselton2</strain>
    </source>
</reference>
<comment type="catalytic activity">
    <reaction evidence="8">
        <text>L-seryl-[protein] + ATP = O-phospho-L-seryl-[protein] + ADP + H(+)</text>
        <dbReference type="Rhea" id="RHEA:17989"/>
        <dbReference type="Rhea" id="RHEA-COMP:9863"/>
        <dbReference type="Rhea" id="RHEA-COMP:11604"/>
        <dbReference type="ChEBI" id="CHEBI:15378"/>
        <dbReference type="ChEBI" id="CHEBI:29999"/>
        <dbReference type="ChEBI" id="CHEBI:30616"/>
        <dbReference type="ChEBI" id="CHEBI:83421"/>
        <dbReference type="ChEBI" id="CHEBI:456216"/>
        <dbReference type="EC" id="2.7.11.1"/>
    </reaction>
</comment>
<dbReference type="Pfam" id="PF00069">
    <property type="entry name" value="Pkinase"/>
    <property type="match status" value="1"/>
</dbReference>
<evidence type="ECO:0000256" key="9">
    <source>
        <dbReference type="PROSITE-ProRule" id="PRU10141"/>
    </source>
</evidence>
<dbReference type="AlphaFoldDB" id="A0AAV7YW30"/>
<dbReference type="SUPFAM" id="SSF56112">
    <property type="entry name" value="Protein kinase-like (PK-like)"/>
    <property type="match status" value="1"/>
</dbReference>
<dbReference type="Gene3D" id="3.30.310.80">
    <property type="entry name" value="Kinase associated domain 1, KA1"/>
    <property type="match status" value="1"/>
</dbReference>
<dbReference type="InterPro" id="IPR008271">
    <property type="entry name" value="Ser/Thr_kinase_AS"/>
</dbReference>
<evidence type="ECO:0000313" key="13">
    <source>
        <dbReference type="Proteomes" id="UP001146793"/>
    </source>
</evidence>
<evidence type="ECO:0000259" key="11">
    <source>
        <dbReference type="PROSITE" id="PS50032"/>
    </source>
</evidence>
<dbReference type="Gene3D" id="1.10.510.10">
    <property type="entry name" value="Transferase(Phosphotransferase) domain 1"/>
    <property type="match status" value="1"/>
</dbReference>
<dbReference type="PANTHER" id="PTHR24346">
    <property type="entry name" value="MAP/MICROTUBULE AFFINITY-REGULATING KINASE"/>
    <property type="match status" value="1"/>
</dbReference>
<feature type="binding site" evidence="9">
    <location>
        <position position="44"/>
    </location>
    <ligand>
        <name>ATP</name>
        <dbReference type="ChEBI" id="CHEBI:30616"/>
    </ligand>
</feature>
<keyword evidence="4 9" id="KW-0547">Nucleotide-binding</keyword>
<accession>A0AAV7YW30</accession>
<dbReference type="InterPro" id="IPR001772">
    <property type="entry name" value="KA1_dom"/>
</dbReference>
<dbReference type="PROSITE" id="PS00107">
    <property type="entry name" value="PROTEIN_KINASE_ATP"/>
    <property type="match status" value="1"/>
</dbReference>
<dbReference type="EMBL" id="JANTQA010000047">
    <property type="protein sequence ID" value="KAJ3431943.1"/>
    <property type="molecule type" value="Genomic_DNA"/>
</dbReference>
<dbReference type="FunFam" id="3.30.200.20:FF:000003">
    <property type="entry name" value="Non-specific serine/threonine protein kinase"/>
    <property type="match status" value="1"/>
</dbReference>
<name>A0AAV7YW30_9EUKA</name>
<evidence type="ECO:0000256" key="4">
    <source>
        <dbReference type="ARBA" id="ARBA00022741"/>
    </source>
</evidence>
<dbReference type="GO" id="GO:0005524">
    <property type="term" value="F:ATP binding"/>
    <property type="evidence" value="ECO:0007669"/>
    <property type="project" value="UniProtKB-UniRule"/>
</dbReference>
<dbReference type="GO" id="GO:0004674">
    <property type="term" value="F:protein serine/threonine kinase activity"/>
    <property type="evidence" value="ECO:0007669"/>
    <property type="project" value="UniProtKB-KW"/>
</dbReference>
<comment type="caution">
    <text evidence="12">The sequence shown here is derived from an EMBL/GenBank/DDBJ whole genome shotgun (WGS) entry which is preliminary data.</text>
</comment>
<dbReference type="SUPFAM" id="SSF103243">
    <property type="entry name" value="KA1-like"/>
    <property type="match status" value="1"/>
</dbReference>
<dbReference type="PANTHER" id="PTHR24346:SF110">
    <property type="entry name" value="NON-SPECIFIC SERINE_THREONINE PROTEIN KINASE"/>
    <property type="match status" value="1"/>
</dbReference>
<dbReference type="GO" id="GO:0005737">
    <property type="term" value="C:cytoplasm"/>
    <property type="evidence" value="ECO:0007669"/>
    <property type="project" value="TreeGrafter"/>
</dbReference>
<evidence type="ECO:0000313" key="12">
    <source>
        <dbReference type="EMBL" id="KAJ3431943.1"/>
    </source>
</evidence>
<evidence type="ECO:0000256" key="3">
    <source>
        <dbReference type="ARBA" id="ARBA00022679"/>
    </source>
</evidence>
<feature type="domain" description="Protein kinase" evidence="10">
    <location>
        <begin position="15"/>
        <end position="285"/>
    </location>
</feature>
<dbReference type="InterPro" id="IPR028375">
    <property type="entry name" value="KA1/Ssp2_C"/>
</dbReference>
<dbReference type="PROSITE" id="PS50032">
    <property type="entry name" value="KA1"/>
    <property type="match status" value="1"/>
</dbReference>
<evidence type="ECO:0000256" key="7">
    <source>
        <dbReference type="ARBA" id="ARBA00047899"/>
    </source>
</evidence>